<dbReference type="Proteomes" id="UP000615446">
    <property type="component" value="Unassembled WGS sequence"/>
</dbReference>
<dbReference type="PANTHER" id="PTHR22744:SF17">
    <property type="entry name" value="BTB DOMAIN-CONTAINING PROTEIN"/>
    <property type="match status" value="1"/>
</dbReference>
<evidence type="ECO:0000313" key="3">
    <source>
        <dbReference type="EMBL" id="GES73334.1"/>
    </source>
</evidence>
<proteinExistence type="predicted"/>
<dbReference type="InterPro" id="IPR000210">
    <property type="entry name" value="BTB/POZ_dom"/>
</dbReference>
<reference evidence="3" key="2">
    <citation type="submission" date="2019-10" db="EMBL/GenBank/DDBJ databases">
        <title>Conservation and host-specific expression of non-tandemly repeated heterogenous ribosome RNA gene in arbuscular mycorrhizal fungi.</title>
        <authorList>
            <person name="Maeda T."/>
            <person name="Kobayashi Y."/>
            <person name="Nakagawa T."/>
            <person name="Ezawa T."/>
            <person name="Yamaguchi K."/>
            <person name="Bino T."/>
            <person name="Nishimoto Y."/>
            <person name="Shigenobu S."/>
            <person name="Kawaguchi M."/>
        </authorList>
    </citation>
    <scope>NUCLEOTIDE SEQUENCE</scope>
    <source>
        <strain evidence="3">HR1</strain>
    </source>
</reference>
<reference evidence="2 4" key="1">
    <citation type="submission" date="2017-11" db="EMBL/GenBank/DDBJ databases">
        <title>The genome of Rhizophagus clarus HR1 reveals common genetic basis of auxotrophy among arbuscular mycorrhizal fungi.</title>
        <authorList>
            <person name="Kobayashi Y."/>
        </authorList>
    </citation>
    <scope>NUCLEOTIDE SEQUENCE [LARGE SCALE GENOMIC DNA]</scope>
    <source>
        <strain evidence="2 4">HR1</strain>
    </source>
</reference>
<dbReference type="AlphaFoldDB" id="A0A2Z6RJ93"/>
<dbReference type="STRING" id="94130.A0A2Z6RJ93"/>
<evidence type="ECO:0000259" key="1">
    <source>
        <dbReference type="PROSITE" id="PS50097"/>
    </source>
</evidence>
<dbReference type="InterPro" id="IPR011333">
    <property type="entry name" value="SKP1/BTB/POZ_sf"/>
</dbReference>
<evidence type="ECO:0000313" key="2">
    <source>
        <dbReference type="EMBL" id="GBB97329.1"/>
    </source>
</evidence>
<name>A0A2Z6RJ93_9GLOM</name>
<comment type="caution">
    <text evidence="2">The sequence shown here is derived from an EMBL/GenBank/DDBJ whole genome shotgun (WGS) entry which is preliminary data.</text>
</comment>
<dbReference type="SMART" id="SM00225">
    <property type="entry name" value="BTB"/>
    <property type="match status" value="1"/>
</dbReference>
<feature type="domain" description="BTB" evidence="1">
    <location>
        <begin position="15"/>
        <end position="87"/>
    </location>
</feature>
<gene>
    <name evidence="3" type="ORF">RCL2_000087400</name>
    <name evidence="2" type="ORF">RclHR1_02970004</name>
</gene>
<dbReference type="Gene3D" id="3.30.710.10">
    <property type="entry name" value="Potassium Channel Kv1.1, Chain A"/>
    <property type="match status" value="1"/>
</dbReference>
<dbReference type="Pfam" id="PF00651">
    <property type="entry name" value="BTB"/>
    <property type="match status" value="1"/>
</dbReference>
<dbReference type="OrthoDB" id="3027208at2759"/>
<evidence type="ECO:0000313" key="4">
    <source>
        <dbReference type="Proteomes" id="UP000247702"/>
    </source>
</evidence>
<accession>A0A2Z6RJ93</accession>
<dbReference type="Proteomes" id="UP000247702">
    <property type="component" value="Unassembled WGS sequence"/>
</dbReference>
<organism evidence="2 4">
    <name type="scientific">Rhizophagus clarus</name>
    <dbReference type="NCBI Taxonomy" id="94130"/>
    <lineage>
        <taxon>Eukaryota</taxon>
        <taxon>Fungi</taxon>
        <taxon>Fungi incertae sedis</taxon>
        <taxon>Mucoromycota</taxon>
        <taxon>Glomeromycotina</taxon>
        <taxon>Glomeromycetes</taxon>
        <taxon>Glomerales</taxon>
        <taxon>Glomeraceae</taxon>
        <taxon>Rhizophagus</taxon>
    </lineage>
</organism>
<dbReference type="SUPFAM" id="SSF54695">
    <property type="entry name" value="POZ domain"/>
    <property type="match status" value="1"/>
</dbReference>
<dbReference type="PANTHER" id="PTHR22744">
    <property type="entry name" value="HELIX LOOP HELIX PROTEIN 21-RELATED"/>
    <property type="match status" value="1"/>
</dbReference>
<keyword evidence="4" id="KW-1185">Reference proteome</keyword>
<dbReference type="PROSITE" id="PS50097">
    <property type="entry name" value="BTB"/>
    <property type="match status" value="1"/>
</dbReference>
<dbReference type="CDD" id="cd18186">
    <property type="entry name" value="BTB_POZ_ZBTB_KLHL-like"/>
    <property type="match status" value="1"/>
</dbReference>
<protein>
    <submittedName>
        <fullName evidence="3">BTB/POZ domain-containing protein</fullName>
    </submittedName>
</protein>
<dbReference type="EMBL" id="BLAL01000006">
    <property type="protein sequence ID" value="GES73334.1"/>
    <property type="molecule type" value="Genomic_DNA"/>
</dbReference>
<dbReference type="EMBL" id="BEXD01002190">
    <property type="protein sequence ID" value="GBB97329.1"/>
    <property type="molecule type" value="Genomic_DNA"/>
</dbReference>
<sequence>MEFIKHTVHYYTEEGDIILQVENTHFLVHKTFLSFASEFFKSLFTCAKPSSNETIEVAESTIPIFEIIDEKSTSIEDMLSFIYPNTILNIDWNNVENLLRLSDKFIIKKLLNYCEVFLQDHFTEKIIISFILADKYLLPTIFKESSKFILDDIFEYECDTDFNLISKRTRERLIHSHYIYCLEVNKFYKSCNAGGHGNWFISDMKCVFPIPKPSIMRNYLIQILNYTYCPIRNKKHTKNFKEYFEKFEKLVKGPANMNDYYPFIELE</sequence>